<keyword evidence="6" id="KW-1185">Reference proteome</keyword>
<dbReference type="EMBL" id="JBHRTQ010000011">
    <property type="protein sequence ID" value="MFC3175203.1"/>
    <property type="molecule type" value="Genomic_DNA"/>
</dbReference>
<accession>A0ABV7IRA4</accession>
<evidence type="ECO:0000313" key="5">
    <source>
        <dbReference type="EMBL" id="MFC3175203.1"/>
    </source>
</evidence>
<evidence type="ECO:0000256" key="1">
    <source>
        <dbReference type="ARBA" id="ARBA00022676"/>
    </source>
</evidence>
<dbReference type="PANTHER" id="PTHR12526">
    <property type="entry name" value="GLYCOSYLTRANSFERASE"/>
    <property type="match status" value="1"/>
</dbReference>
<organism evidence="5 6">
    <name type="scientific">Novosphingobium bradum</name>
    <dbReference type="NCBI Taxonomy" id="1737444"/>
    <lineage>
        <taxon>Bacteria</taxon>
        <taxon>Pseudomonadati</taxon>
        <taxon>Pseudomonadota</taxon>
        <taxon>Alphaproteobacteria</taxon>
        <taxon>Sphingomonadales</taxon>
        <taxon>Sphingomonadaceae</taxon>
        <taxon>Novosphingobium</taxon>
    </lineage>
</organism>
<name>A0ABV7IRA4_9SPHN</name>
<dbReference type="SUPFAM" id="SSF53756">
    <property type="entry name" value="UDP-Glycosyltransferase/glycogen phosphorylase"/>
    <property type="match status" value="1"/>
</dbReference>
<evidence type="ECO:0000256" key="3">
    <source>
        <dbReference type="SAM" id="Phobius"/>
    </source>
</evidence>
<proteinExistence type="predicted"/>
<sequence>MRDEPLTPADRAARAASGTILVSAQSHFGGIAEHAHYQAQELARRGFDVVMLCHRDHLLRPTAPLYRRIPGLRRSRRKGFLGRLVAVAAMAFNFWLLAWHMVRLQPRFVLLDAASEYFAPLWAWPHILLHATGRIYLANLHDPVRSRHFGPEWLHRWSLRLIYALLDGGLVHGPVPAEAGLPASLALGLAPLGPFEDTYSHPASPDLRQRFGIPATAPLVLSFGHVADRKNLDLLIEALADFPQVHLLVAGASIGSTQKQVGDYRAQAQRLGLADRVHFDDRFVADADIPSCFAAADLVALTYRSDFVSQSGVLQHAVAFQRPVLVSCGPGPLRATMESFALGELVEPDSVNAIADGLARMLAKPENRAAAFSAYAEASSWRANIDALLRLEEKVRDQRAMPAS</sequence>
<dbReference type="GO" id="GO:0016757">
    <property type="term" value="F:glycosyltransferase activity"/>
    <property type="evidence" value="ECO:0007669"/>
    <property type="project" value="UniProtKB-KW"/>
</dbReference>
<keyword evidence="3" id="KW-1133">Transmembrane helix</keyword>
<dbReference type="EC" id="2.4.-.-" evidence="5"/>
<keyword evidence="1 5" id="KW-0328">Glycosyltransferase</keyword>
<feature type="transmembrane region" description="Helical" evidence="3">
    <location>
        <begin position="80"/>
        <end position="101"/>
    </location>
</feature>
<protein>
    <submittedName>
        <fullName evidence="5">Glycosyltransferase</fullName>
        <ecNumber evidence="5">2.4.-.-</ecNumber>
    </submittedName>
</protein>
<dbReference type="InterPro" id="IPR001296">
    <property type="entry name" value="Glyco_trans_1"/>
</dbReference>
<comment type="caution">
    <text evidence="5">The sequence shown here is derived from an EMBL/GenBank/DDBJ whole genome shotgun (WGS) entry which is preliminary data.</text>
</comment>
<keyword evidence="3" id="KW-0472">Membrane</keyword>
<evidence type="ECO:0000259" key="4">
    <source>
        <dbReference type="Pfam" id="PF00534"/>
    </source>
</evidence>
<dbReference type="Proteomes" id="UP001595604">
    <property type="component" value="Unassembled WGS sequence"/>
</dbReference>
<dbReference type="Pfam" id="PF00534">
    <property type="entry name" value="Glycos_transf_1"/>
    <property type="match status" value="1"/>
</dbReference>
<evidence type="ECO:0000256" key="2">
    <source>
        <dbReference type="ARBA" id="ARBA00022679"/>
    </source>
</evidence>
<gene>
    <name evidence="5" type="ORF">ACFOD9_13160</name>
</gene>
<dbReference type="Gene3D" id="3.40.50.2000">
    <property type="entry name" value="Glycogen Phosphorylase B"/>
    <property type="match status" value="1"/>
</dbReference>
<evidence type="ECO:0000313" key="6">
    <source>
        <dbReference type="Proteomes" id="UP001595604"/>
    </source>
</evidence>
<dbReference type="PANTHER" id="PTHR12526:SF510">
    <property type="entry name" value="D-INOSITOL 3-PHOSPHATE GLYCOSYLTRANSFERASE"/>
    <property type="match status" value="1"/>
</dbReference>
<dbReference type="RefSeq" id="WP_379510583.1">
    <property type="nucleotide sequence ID" value="NZ_JBHRTQ010000011.1"/>
</dbReference>
<reference evidence="6" key="1">
    <citation type="journal article" date="2019" name="Int. J. Syst. Evol. Microbiol.">
        <title>The Global Catalogue of Microorganisms (GCM) 10K type strain sequencing project: providing services to taxonomists for standard genome sequencing and annotation.</title>
        <authorList>
            <consortium name="The Broad Institute Genomics Platform"/>
            <consortium name="The Broad Institute Genome Sequencing Center for Infectious Disease"/>
            <person name="Wu L."/>
            <person name="Ma J."/>
        </authorList>
    </citation>
    <scope>NUCLEOTIDE SEQUENCE [LARGE SCALE GENOMIC DNA]</scope>
    <source>
        <strain evidence="6">KCTC 42984</strain>
    </source>
</reference>
<keyword evidence="3" id="KW-0812">Transmembrane</keyword>
<feature type="domain" description="Glycosyl transferase family 1" evidence="4">
    <location>
        <begin position="206"/>
        <end position="376"/>
    </location>
</feature>
<keyword evidence="2 5" id="KW-0808">Transferase</keyword>